<gene>
    <name evidence="1" type="ORF">HZS55_04280</name>
</gene>
<reference evidence="1 2" key="1">
    <citation type="submission" date="2020-07" db="EMBL/GenBank/DDBJ databases">
        <title>Halosimplex pelagicum sp. nov. and Halosimplex rubrum sp. nov., isolated from salted brown alga Laminaria, and emended description of the genus Halosimplex.</title>
        <authorList>
            <person name="Cui H."/>
        </authorList>
    </citation>
    <scope>NUCLEOTIDE SEQUENCE [LARGE SCALE GENOMIC DNA]</scope>
    <source>
        <strain evidence="1 2">R27</strain>
    </source>
</reference>
<dbReference type="EMBL" id="CP058910">
    <property type="protein sequence ID" value="QLH76569.1"/>
    <property type="molecule type" value="Genomic_DNA"/>
</dbReference>
<keyword evidence="2" id="KW-1185">Reference proteome</keyword>
<accession>A0A7D5T457</accession>
<dbReference type="KEGG" id="hrr:HZS55_04280"/>
<organism evidence="1 2">
    <name type="scientific">Halosimplex rubrum</name>
    <dbReference type="NCBI Taxonomy" id="869889"/>
    <lineage>
        <taxon>Archaea</taxon>
        <taxon>Methanobacteriati</taxon>
        <taxon>Methanobacteriota</taxon>
        <taxon>Stenosarchaea group</taxon>
        <taxon>Halobacteria</taxon>
        <taxon>Halobacteriales</taxon>
        <taxon>Haloarculaceae</taxon>
        <taxon>Halosimplex</taxon>
    </lineage>
</organism>
<sequence length="210" mass="22888">MEGRSFVGTASAVEDDIDAVLGEPTVTNESVLTKGLAVLRTLSDLCELTRASQPIPGPTAVDDGDERLDASVATVLETVYDRGDATPADVDRLARACDCGLLAVADGSVHVPLARAGPAAGNWAVVFAFVHDRLDALREKGAHVRDRIARSGKAETVFERVWRSVVETLADIRRVLRHTLTRHRWVSHRAGRSDDRPQRFGSWVVERLDT</sequence>
<dbReference type="GeneID" id="56077053"/>
<dbReference type="RefSeq" id="WP_179910506.1">
    <property type="nucleotide sequence ID" value="NZ_CP058910.1"/>
</dbReference>
<name>A0A7D5T457_9EURY</name>
<protein>
    <submittedName>
        <fullName evidence="1">Uncharacterized protein</fullName>
    </submittedName>
</protein>
<evidence type="ECO:0000313" key="1">
    <source>
        <dbReference type="EMBL" id="QLH76569.1"/>
    </source>
</evidence>
<dbReference type="AlphaFoldDB" id="A0A7D5T457"/>
<dbReference type="Proteomes" id="UP000509667">
    <property type="component" value="Chromosome"/>
</dbReference>
<evidence type="ECO:0000313" key="2">
    <source>
        <dbReference type="Proteomes" id="UP000509667"/>
    </source>
</evidence>
<proteinExistence type="predicted"/>